<proteinExistence type="predicted"/>
<accession>A0ABU2Z6T8</accession>
<dbReference type="EMBL" id="JAVRFJ010000033">
    <property type="protein sequence ID" value="MDT0571911.1"/>
    <property type="molecule type" value="Genomic_DNA"/>
</dbReference>
<gene>
    <name evidence="2" type="ORF">RM704_31420</name>
</gene>
<protein>
    <recommendedName>
        <fullName evidence="4">Secreted protein</fullName>
    </recommendedName>
</protein>
<reference evidence="2" key="1">
    <citation type="submission" date="2024-05" db="EMBL/GenBank/DDBJ databases">
        <title>30 novel species of actinomycetes from the DSMZ collection.</title>
        <authorList>
            <person name="Nouioui I."/>
        </authorList>
    </citation>
    <scope>NUCLEOTIDE SEQUENCE</scope>
    <source>
        <strain evidence="2">DSM 3412</strain>
    </source>
</reference>
<name>A0ABU2Z6T8_9ACTN</name>
<evidence type="ECO:0008006" key="4">
    <source>
        <dbReference type="Google" id="ProtNLM"/>
    </source>
</evidence>
<organism evidence="2 3">
    <name type="scientific">Streptomyces gottesmaniae</name>
    <dbReference type="NCBI Taxonomy" id="3075518"/>
    <lineage>
        <taxon>Bacteria</taxon>
        <taxon>Bacillati</taxon>
        <taxon>Actinomycetota</taxon>
        <taxon>Actinomycetes</taxon>
        <taxon>Kitasatosporales</taxon>
        <taxon>Streptomycetaceae</taxon>
        <taxon>Streptomyces</taxon>
    </lineage>
</organism>
<evidence type="ECO:0000313" key="3">
    <source>
        <dbReference type="Proteomes" id="UP001180737"/>
    </source>
</evidence>
<feature type="region of interest" description="Disordered" evidence="1">
    <location>
        <begin position="31"/>
        <end position="91"/>
    </location>
</feature>
<dbReference type="Proteomes" id="UP001180737">
    <property type="component" value="Unassembled WGS sequence"/>
</dbReference>
<evidence type="ECO:0000313" key="2">
    <source>
        <dbReference type="EMBL" id="MDT0571911.1"/>
    </source>
</evidence>
<feature type="compositionally biased region" description="Basic residues" evidence="1">
    <location>
        <begin position="78"/>
        <end position="91"/>
    </location>
</feature>
<sequence>METFVTVLVILAMIALGAYLIHQLNSQHGERTAGFHYGRSGMPVGGPTPSAPRKGHGRGRAGTSSADRRRDHREGGRGRLRTRRRVRDGAG</sequence>
<dbReference type="RefSeq" id="WP_033530741.1">
    <property type="nucleotide sequence ID" value="NZ_JAVRFJ010000033.1"/>
</dbReference>
<evidence type="ECO:0000256" key="1">
    <source>
        <dbReference type="SAM" id="MobiDB-lite"/>
    </source>
</evidence>
<comment type="caution">
    <text evidence="2">The sequence shown here is derived from an EMBL/GenBank/DDBJ whole genome shotgun (WGS) entry which is preliminary data.</text>
</comment>
<keyword evidence="3" id="KW-1185">Reference proteome</keyword>
<feature type="compositionally biased region" description="Basic and acidic residues" evidence="1">
    <location>
        <begin position="66"/>
        <end position="77"/>
    </location>
</feature>